<proteinExistence type="predicted"/>
<dbReference type="AlphaFoldDB" id="A0A8B6GVN2"/>
<keyword evidence="1" id="KW-0677">Repeat</keyword>
<feature type="repeat" description="ANK" evidence="3">
    <location>
        <begin position="482"/>
        <end position="511"/>
    </location>
</feature>
<feature type="repeat" description="ANK" evidence="3">
    <location>
        <begin position="366"/>
        <end position="398"/>
    </location>
</feature>
<keyword evidence="4" id="KW-1133">Transmembrane helix</keyword>
<dbReference type="PANTHER" id="PTHR24188">
    <property type="entry name" value="ANKYRIN REPEAT PROTEIN"/>
    <property type="match status" value="1"/>
</dbReference>
<feature type="repeat" description="ANK" evidence="3">
    <location>
        <begin position="333"/>
        <end position="365"/>
    </location>
</feature>
<evidence type="ECO:0000256" key="2">
    <source>
        <dbReference type="ARBA" id="ARBA00023043"/>
    </source>
</evidence>
<dbReference type="SMART" id="SM00248">
    <property type="entry name" value="ANK"/>
    <property type="match status" value="9"/>
</dbReference>
<gene>
    <name evidence="5" type="ORF">MGAL_10B045236</name>
</gene>
<feature type="transmembrane region" description="Helical" evidence="4">
    <location>
        <begin position="38"/>
        <end position="58"/>
    </location>
</feature>
<dbReference type="PROSITE" id="PS50297">
    <property type="entry name" value="ANK_REP_REGION"/>
    <property type="match status" value="7"/>
</dbReference>
<keyword evidence="2 3" id="KW-0040">ANK repeat</keyword>
<evidence type="ECO:0000313" key="5">
    <source>
        <dbReference type="EMBL" id="VDI69484.1"/>
    </source>
</evidence>
<dbReference type="SUPFAM" id="SSF48403">
    <property type="entry name" value="Ankyrin repeat"/>
    <property type="match status" value="1"/>
</dbReference>
<feature type="repeat" description="ANK" evidence="3">
    <location>
        <begin position="567"/>
        <end position="599"/>
    </location>
</feature>
<evidence type="ECO:0000256" key="3">
    <source>
        <dbReference type="PROSITE-ProRule" id="PRU00023"/>
    </source>
</evidence>
<evidence type="ECO:0000256" key="4">
    <source>
        <dbReference type="SAM" id="Phobius"/>
    </source>
</evidence>
<dbReference type="PANTHER" id="PTHR24188:SF29">
    <property type="entry name" value="GH09064P"/>
    <property type="match status" value="1"/>
</dbReference>
<reference evidence="5" key="1">
    <citation type="submission" date="2018-11" db="EMBL/GenBank/DDBJ databases">
        <authorList>
            <person name="Alioto T."/>
            <person name="Alioto T."/>
        </authorList>
    </citation>
    <scope>NUCLEOTIDE SEQUENCE</scope>
</reference>
<feature type="repeat" description="ANK" evidence="3">
    <location>
        <begin position="432"/>
        <end position="464"/>
    </location>
</feature>
<comment type="caution">
    <text evidence="5">The sequence shown here is derived from an EMBL/GenBank/DDBJ whole genome shotgun (WGS) entry which is preliminary data.</text>
</comment>
<dbReference type="Pfam" id="PF12796">
    <property type="entry name" value="Ank_2"/>
    <property type="match status" value="2"/>
</dbReference>
<keyword evidence="4" id="KW-0812">Transmembrane</keyword>
<feature type="repeat" description="ANK" evidence="3">
    <location>
        <begin position="600"/>
        <end position="632"/>
    </location>
</feature>
<dbReference type="EMBL" id="UYJE01009041">
    <property type="protein sequence ID" value="VDI69484.1"/>
    <property type="molecule type" value="Genomic_DNA"/>
</dbReference>
<dbReference type="OrthoDB" id="194358at2759"/>
<keyword evidence="6" id="KW-1185">Reference proteome</keyword>
<dbReference type="Proteomes" id="UP000596742">
    <property type="component" value="Unassembled WGS sequence"/>
</dbReference>
<keyword evidence="4" id="KW-0472">Membrane</keyword>
<dbReference type="InterPro" id="IPR036770">
    <property type="entry name" value="Ankyrin_rpt-contain_sf"/>
</dbReference>
<name>A0A8B6GVN2_MYTGA</name>
<dbReference type="InterPro" id="IPR002110">
    <property type="entry name" value="Ankyrin_rpt"/>
</dbReference>
<organism evidence="5 6">
    <name type="scientific">Mytilus galloprovincialis</name>
    <name type="common">Mediterranean mussel</name>
    <dbReference type="NCBI Taxonomy" id="29158"/>
    <lineage>
        <taxon>Eukaryota</taxon>
        <taxon>Metazoa</taxon>
        <taxon>Spiralia</taxon>
        <taxon>Lophotrochozoa</taxon>
        <taxon>Mollusca</taxon>
        <taxon>Bivalvia</taxon>
        <taxon>Autobranchia</taxon>
        <taxon>Pteriomorphia</taxon>
        <taxon>Mytilida</taxon>
        <taxon>Mytiloidea</taxon>
        <taxon>Mytilidae</taxon>
        <taxon>Mytilinae</taxon>
        <taxon>Mytilus</taxon>
    </lineage>
</organism>
<dbReference type="PROSITE" id="PS50088">
    <property type="entry name" value="ANK_REPEAT"/>
    <property type="match status" value="7"/>
</dbReference>
<evidence type="ECO:0000313" key="6">
    <source>
        <dbReference type="Proteomes" id="UP000596742"/>
    </source>
</evidence>
<protein>
    <submittedName>
        <fullName evidence="5">Uncharacterized protein</fullName>
    </submittedName>
</protein>
<sequence>MVCPILLSLRALWSIDDAIIPTQPNDPNGQLSHSEISALIIGVIVLLIGSVTIVLYLCRRRIERHKSKGKEDDLELIEKLEDTKTEQKKDIKKIIRGSLNRQGDDGKYKKSSLALLVIFNNQLREKWFQGRITIEQTQIIKDVCEACGINSVPKINLKTELDTLVGTFVSKQDGIYRTIHDKLFDILAFYFGQEIIECLMEHGDSELVHERFIWQTSPDDENSNIDFIIKISDNHLELYLERFIKDWSEGKVSVVFSNNNMKVSSFRQKLLENLEQLDTSMQVTLANTKDTVELKESCASGTTPLIDTCYDGYSDMIQWMLRNDVDVDQCRNDGVSGLMMASNQGHTDIVKLLLERNPDIHLCNNDGCSPLLQASQNGHTDIVKLLLERNPDVNLCDKDGLSPLLQASENGHTDIVKLLLERNPDVNLCDKNGLSPLLLASQNGHTDIVKLLLERNPDVNLCERMAGPLLKHKPDINAQTFDGGNALYFSACNGHIEITQLLLENNANCNICIHSKQALPYIYNNHPGLTLNKAKHNLFDSLVKNTSSRVTEYVSKKSVDYAFDVVAGSSSLHIACFMGRINVVRCLIDHKGNINITKEDGTTPLFYACEIGYEDIVRLLLDHGADTQICRLDGKSPLNIATENGHTSIVMILPKHMKKRKQCTL</sequence>
<feature type="repeat" description="ANK" evidence="3">
    <location>
        <begin position="399"/>
        <end position="431"/>
    </location>
</feature>
<dbReference type="Pfam" id="PF00023">
    <property type="entry name" value="Ank"/>
    <property type="match status" value="2"/>
</dbReference>
<dbReference type="Gene3D" id="1.25.40.20">
    <property type="entry name" value="Ankyrin repeat-containing domain"/>
    <property type="match status" value="4"/>
</dbReference>
<accession>A0A8B6GVN2</accession>
<evidence type="ECO:0000256" key="1">
    <source>
        <dbReference type="ARBA" id="ARBA00022737"/>
    </source>
</evidence>
<dbReference type="PRINTS" id="PR01415">
    <property type="entry name" value="ANKYRIN"/>
</dbReference>